<reference evidence="2" key="1">
    <citation type="submission" date="2016-10" db="EMBL/GenBank/DDBJ databases">
        <authorList>
            <person name="Varghese N."/>
            <person name="Submissions S."/>
        </authorList>
    </citation>
    <scope>NUCLEOTIDE SEQUENCE [LARGE SCALE GENOMIC DNA]</scope>
    <source>
        <strain evidence="2">DSM 23515</strain>
    </source>
</reference>
<evidence type="ECO:0000313" key="1">
    <source>
        <dbReference type="EMBL" id="SFF61979.1"/>
    </source>
</evidence>
<protein>
    <submittedName>
        <fullName evidence="1">Uncharacterized protein</fullName>
    </submittedName>
</protein>
<dbReference type="EMBL" id="FOOH01000002">
    <property type="protein sequence ID" value="SFF61979.1"/>
    <property type="molecule type" value="Genomic_DNA"/>
</dbReference>
<name>A0A1I2K6L4_9FLAO</name>
<organism evidence="1 2">
    <name type="scientific">Salegentibacter agarivorans</name>
    <dbReference type="NCBI Taxonomy" id="345907"/>
    <lineage>
        <taxon>Bacteria</taxon>
        <taxon>Pseudomonadati</taxon>
        <taxon>Bacteroidota</taxon>
        <taxon>Flavobacteriia</taxon>
        <taxon>Flavobacteriales</taxon>
        <taxon>Flavobacteriaceae</taxon>
        <taxon>Salegentibacter</taxon>
    </lineage>
</organism>
<proteinExistence type="predicted"/>
<gene>
    <name evidence="1" type="ORF">SAMN04488033_1026</name>
</gene>
<dbReference type="AlphaFoldDB" id="A0A1I2K6L4"/>
<keyword evidence="2" id="KW-1185">Reference proteome</keyword>
<accession>A0A1I2K6L4</accession>
<evidence type="ECO:0000313" key="2">
    <source>
        <dbReference type="Proteomes" id="UP000199116"/>
    </source>
</evidence>
<sequence length="70" mass="8546">MHRVCKKILSISRRYCFYFDLKFIQSNQFATEIHMDNFLFYELNETLHVVQKEQQINITVFKYDKTGVSF</sequence>
<dbReference type="Proteomes" id="UP000199116">
    <property type="component" value="Unassembled WGS sequence"/>
</dbReference>